<protein>
    <submittedName>
        <fullName evidence="2">Hypoticical protein</fullName>
    </submittedName>
</protein>
<gene>
    <name evidence="2" type="ordered locus">W5S_0382</name>
</gene>
<feature type="region of interest" description="Disordered" evidence="1">
    <location>
        <begin position="1"/>
        <end position="21"/>
    </location>
</feature>
<dbReference type="HOGENOM" id="CLU_1359323_0_0_6"/>
<dbReference type="AlphaFoldDB" id="A0A0H3HYQ5"/>
<evidence type="ECO:0000313" key="3">
    <source>
        <dbReference type="Proteomes" id="UP000008044"/>
    </source>
</evidence>
<dbReference type="EMBL" id="CP003415">
    <property type="protein sequence ID" value="AFI88509.1"/>
    <property type="molecule type" value="Genomic_DNA"/>
</dbReference>
<name>A0A0H3HYQ5_PECPM</name>
<sequence length="201" mass="22333">MNNQQAPADRPNPADSEHSRNCYLPPLPLSGQARRSIHRSGRSTENGYNIARFRCHGTVRQSRVRGRHCLHKRCVAGPRGCFWVPASAGYRRACTGPRVHRSGCWRQNRCPSVRDYPAVAEPAVPSRCVPSVDGQPARRCDNDAPRRFGCFTAESPAPPNIGCLNRVGEKRGYIYLLSYPLSAIDLISNNPLFLSSLHSNL</sequence>
<dbReference type="Proteomes" id="UP000008044">
    <property type="component" value="Chromosome"/>
</dbReference>
<proteinExistence type="predicted"/>
<evidence type="ECO:0000256" key="1">
    <source>
        <dbReference type="SAM" id="MobiDB-lite"/>
    </source>
</evidence>
<accession>A0A0H3HYQ5</accession>
<dbReference type="KEGG" id="pec:W5S_0382"/>
<evidence type="ECO:0000313" key="2">
    <source>
        <dbReference type="EMBL" id="AFI88509.1"/>
    </source>
</evidence>
<reference evidence="2 3" key="1">
    <citation type="journal article" date="2012" name="J. Bacteriol.">
        <title>Genome sequence of Pectobacterium sp. strain SCC3193.</title>
        <authorList>
            <person name="Koskinen J.P."/>
            <person name="Laine P."/>
            <person name="Niemi O."/>
            <person name="Nykyri J."/>
            <person name="Harjunpaa H."/>
            <person name="Auvinen P."/>
            <person name="Paulin L."/>
            <person name="Pirhonen M."/>
            <person name="Palva T."/>
            <person name="Holm L."/>
        </authorList>
    </citation>
    <scope>NUCLEOTIDE SEQUENCE [LARGE SCALE GENOMIC DNA]</scope>
    <source>
        <strain evidence="2 3">SCC3193</strain>
    </source>
</reference>
<organism evidence="2 3">
    <name type="scientific">Pectobacterium parmentieri</name>
    <dbReference type="NCBI Taxonomy" id="1905730"/>
    <lineage>
        <taxon>Bacteria</taxon>
        <taxon>Pseudomonadati</taxon>
        <taxon>Pseudomonadota</taxon>
        <taxon>Gammaproteobacteria</taxon>
        <taxon>Enterobacterales</taxon>
        <taxon>Pectobacteriaceae</taxon>
        <taxon>Pectobacterium</taxon>
    </lineage>
</organism>